<dbReference type="AlphaFoldDB" id="A0A0A9CYM5"/>
<name>A0A0A9CYM5_ARUDO</name>
<sequence>MNKASQMGLYTLVDSISLAITLRMIRGAHSKFSTSQSEQLLPYCAGEYLVTVRYDSLWHSMEFVNIVKIHLSYIQGRERMGQFDKIGVLRELVHHHKYAIVR</sequence>
<protein>
    <submittedName>
        <fullName evidence="1">Uncharacterized protein</fullName>
    </submittedName>
</protein>
<evidence type="ECO:0000313" key="1">
    <source>
        <dbReference type="EMBL" id="JAD78505.1"/>
    </source>
</evidence>
<organism evidence="1">
    <name type="scientific">Arundo donax</name>
    <name type="common">Giant reed</name>
    <name type="synonym">Donax arundinaceus</name>
    <dbReference type="NCBI Taxonomy" id="35708"/>
    <lineage>
        <taxon>Eukaryota</taxon>
        <taxon>Viridiplantae</taxon>
        <taxon>Streptophyta</taxon>
        <taxon>Embryophyta</taxon>
        <taxon>Tracheophyta</taxon>
        <taxon>Spermatophyta</taxon>
        <taxon>Magnoliopsida</taxon>
        <taxon>Liliopsida</taxon>
        <taxon>Poales</taxon>
        <taxon>Poaceae</taxon>
        <taxon>PACMAD clade</taxon>
        <taxon>Arundinoideae</taxon>
        <taxon>Arundineae</taxon>
        <taxon>Arundo</taxon>
    </lineage>
</organism>
<reference evidence="1" key="1">
    <citation type="submission" date="2014-09" db="EMBL/GenBank/DDBJ databases">
        <authorList>
            <person name="Magalhaes I.L.F."/>
            <person name="Oliveira U."/>
            <person name="Santos F.R."/>
            <person name="Vidigal T.H.D.A."/>
            <person name="Brescovit A.D."/>
            <person name="Santos A.J."/>
        </authorList>
    </citation>
    <scope>NUCLEOTIDE SEQUENCE</scope>
    <source>
        <tissue evidence="1">Shoot tissue taken approximately 20 cm above the soil surface</tissue>
    </source>
</reference>
<reference evidence="1" key="2">
    <citation type="journal article" date="2015" name="Data Brief">
        <title>Shoot transcriptome of the giant reed, Arundo donax.</title>
        <authorList>
            <person name="Barrero R.A."/>
            <person name="Guerrero F.D."/>
            <person name="Moolhuijzen P."/>
            <person name="Goolsby J.A."/>
            <person name="Tidwell J."/>
            <person name="Bellgard S.E."/>
            <person name="Bellgard M.I."/>
        </authorList>
    </citation>
    <scope>NUCLEOTIDE SEQUENCE</scope>
    <source>
        <tissue evidence="1">Shoot tissue taken approximately 20 cm above the soil surface</tissue>
    </source>
</reference>
<proteinExistence type="predicted"/>
<dbReference type="EMBL" id="GBRH01219390">
    <property type="protein sequence ID" value="JAD78505.1"/>
    <property type="molecule type" value="Transcribed_RNA"/>
</dbReference>
<accession>A0A0A9CYM5</accession>